<dbReference type="EMBL" id="CM044702">
    <property type="protein sequence ID" value="KAI5678436.1"/>
    <property type="molecule type" value="Genomic_DNA"/>
</dbReference>
<accession>A0ACC0C0I2</accession>
<gene>
    <name evidence="1" type="ORF">M9H77_09386</name>
</gene>
<dbReference type="Proteomes" id="UP001060085">
    <property type="component" value="Linkage Group LG02"/>
</dbReference>
<keyword evidence="2" id="KW-1185">Reference proteome</keyword>
<comment type="caution">
    <text evidence="1">The sequence shown here is derived from an EMBL/GenBank/DDBJ whole genome shotgun (WGS) entry which is preliminary data.</text>
</comment>
<evidence type="ECO:0000313" key="2">
    <source>
        <dbReference type="Proteomes" id="UP001060085"/>
    </source>
</evidence>
<proteinExistence type="predicted"/>
<evidence type="ECO:0000313" key="1">
    <source>
        <dbReference type="EMBL" id="KAI5678436.1"/>
    </source>
</evidence>
<name>A0ACC0C0I2_CATRO</name>
<sequence>MMDPFVHVHKGTILQESLLGLSNTMVVLTPIDLQERLLERISENIFEKVHLVSLICAHPSLIAEHEVFSDHKIMLEELKISPEAGVKMQFVIELVLLSKVRGMGIPIFHEPGTGKFEV</sequence>
<organism evidence="1 2">
    <name type="scientific">Catharanthus roseus</name>
    <name type="common">Madagascar periwinkle</name>
    <name type="synonym">Vinca rosea</name>
    <dbReference type="NCBI Taxonomy" id="4058"/>
    <lineage>
        <taxon>Eukaryota</taxon>
        <taxon>Viridiplantae</taxon>
        <taxon>Streptophyta</taxon>
        <taxon>Embryophyta</taxon>
        <taxon>Tracheophyta</taxon>
        <taxon>Spermatophyta</taxon>
        <taxon>Magnoliopsida</taxon>
        <taxon>eudicotyledons</taxon>
        <taxon>Gunneridae</taxon>
        <taxon>Pentapetalae</taxon>
        <taxon>asterids</taxon>
        <taxon>lamiids</taxon>
        <taxon>Gentianales</taxon>
        <taxon>Apocynaceae</taxon>
        <taxon>Rauvolfioideae</taxon>
        <taxon>Vinceae</taxon>
        <taxon>Catharanthinae</taxon>
        <taxon>Catharanthus</taxon>
    </lineage>
</organism>
<protein>
    <submittedName>
        <fullName evidence="1">Uncharacterized protein</fullName>
    </submittedName>
</protein>
<reference evidence="2" key="1">
    <citation type="journal article" date="2023" name="Nat. Plants">
        <title>Single-cell RNA sequencing provides a high-resolution roadmap for understanding the multicellular compartmentation of specialized metabolism.</title>
        <authorList>
            <person name="Sun S."/>
            <person name="Shen X."/>
            <person name="Li Y."/>
            <person name="Li Y."/>
            <person name="Wang S."/>
            <person name="Li R."/>
            <person name="Zhang H."/>
            <person name="Shen G."/>
            <person name="Guo B."/>
            <person name="Wei J."/>
            <person name="Xu J."/>
            <person name="St-Pierre B."/>
            <person name="Chen S."/>
            <person name="Sun C."/>
        </authorList>
    </citation>
    <scope>NUCLEOTIDE SEQUENCE [LARGE SCALE GENOMIC DNA]</scope>
</reference>